<comment type="caution">
    <text evidence="1">The sequence shown here is derived from an EMBL/GenBank/DDBJ whole genome shotgun (WGS) entry which is preliminary data.</text>
</comment>
<reference evidence="1 2" key="1">
    <citation type="submission" date="2024-02" db="EMBL/GenBank/DDBJ databases">
        <title>Discinaceae phylogenomics.</title>
        <authorList>
            <person name="Dirks A.C."/>
            <person name="James T.Y."/>
        </authorList>
    </citation>
    <scope>NUCLEOTIDE SEQUENCE [LARGE SCALE GENOMIC DNA]</scope>
    <source>
        <strain evidence="1 2">ACD0624</strain>
    </source>
</reference>
<keyword evidence="2" id="KW-1185">Reference proteome</keyword>
<name>A0ABR3GDA1_9PEZI</name>
<protein>
    <recommendedName>
        <fullName evidence="3">Aminotransferase-like plant mobile domain-containing protein</fullName>
    </recommendedName>
</protein>
<evidence type="ECO:0008006" key="3">
    <source>
        <dbReference type="Google" id="ProtNLM"/>
    </source>
</evidence>
<organism evidence="1 2">
    <name type="scientific">Discina gigas</name>
    <dbReference type="NCBI Taxonomy" id="1032678"/>
    <lineage>
        <taxon>Eukaryota</taxon>
        <taxon>Fungi</taxon>
        <taxon>Dikarya</taxon>
        <taxon>Ascomycota</taxon>
        <taxon>Pezizomycotina</taxon>
        <taxon>Pezizomycetes</taxon>
        <taxon>Pezizales</taxon>
        <taxon>Discinaceae</taxon>
        <taxon>Discina</taxon>
    </lineage>
</organism>
<accession>A0ABR3GDA1</accession>
<gene>
    <name evidence="1" type="ORF">Q9L58_007260</name>
</gene>
<dbReference type="EMBL" id="JBBBZM010000112">
    <property type="protein sequence ID" value="KAL0633828.1"/>
    <property type="molecule type" value="Genomic_DNA"/>
</dbReference>
<proteinExistence type="predicted"/>
<sequence length="384" mass="43816">MAPSNRRDARRGAHRAKLVTPTKFVAEYPTYSGGPFTTDILLADQPVVGRPSLEMLHHHRYITLRVGPSLAVHYINSEMLFNKSTYGKELLSRMYNIPKAWSFRVDYPEEEEEPFLNLIEWVNYGRHTLYKDTFRGSFLRHLKLYLLALKYGVEALAQDTFEVITDMFVESHPEQMTRAPFWSAVVNLVYGHTGIGDDMRSVITGYTLWYSLNGRAKHFRTKSNTVKGALLALITLPSTSPFYRIDCSILHENPYFFEEKLDGFFGSTRCASPAKTVWWKDAIEDPLFQVWMTHWKMVGGQQESLIFQDEDIYVGDATMIKGVDDEDERFLESYGGKGVGLANANGVFSKDVGSKGMKKKSRGKPKRRANITKLRGIDTVKPLI</sequence>
<evidence type="ECO:0000313" key="2">
    <source>
        <dbReference type="Proteomes" id="UP001447188"/>
    </source>
</evidence>
<evidence type="ECO:0000313" key="1">
    <source>
        <dbReference type="EMBL" id="KAL0633828.1"/>
    </source>
</evidence>
<dbReference type="Proteomes" id="UP001447188">
    <property type="component" value="Unassembled WGS sequence"/>
</dbReference>